<keyword evidence="2" id="KW-1185">Reference proteome</keyword>
<protein>
    <recommendedName>
        <fullName evidence="3">Transmembrane protein 135 N-terminal domain-containing protein</fullName>
    </recommendedName>
</protein>
<sequence length="286" mass="32298">MAGHLLGEFQLYSLVFLPSIVGGAFTTFLPERVKHLQHTGIFQSFIESLLLQRKLPMTGLLSSSLTLQTLVFMCCSAIIMEGKQKGWHKGFWFLRPEAIASNDTCTHKDPNCGVHIVRGMRNYCLIGLALDMFKALVSCTKSGQWNLSHFSLESVFWLVCYIGIYRVSHCYLMGKEDNRIRQKHLLASFLAGLSFICYPKRTILTFGLLEAIRSLWAKYKPSFKCGYGWSDVLFPMILAFLIHNYVLDPSSVSGLAAVIINNTTANYALNINKRLLQLQPTKGRQT</sequence>
<dbReference type="InParanoid" id="A0A0Q9WTJ7"/>
<evidence type="ECO:0000313" key="1">
    <source>
        <dbReference type="EMBL" id="KRF99525.1"/>
    </source>
</evidence>
<evidence type="ECO:0008006" key="3">
    <source>
        <dbReference type="Google" id="ProtNLM"/>
    </source>
</evidence>
<gene>
    <name evidence="1" type="primary">Dwil\GK28308</name>
    <name evidence="1" type="ORF">Dwil_GK28308</name>
</gene>
<dbReference type="AlphaFoldDB" id="A0A0Q9WTJ7"/>
<dbReference type="Proteomes" id="UP000007798">
    <property type="component" value="Unassembled WGS sequence"/>
</dbReference>
<accession>A0A0Q9WTJ7</accession>
<organism evidence="1 2">
    <name type="scientific">Drosophila willistoni</name>
    <name type="common">Fruit fly</name>
    <dbReference type="NCBI Taxonomy" id="7260"/>
    <lineage>
        <taxon>Eukaryota</taxon>
        <taxon>Metazoa</taxon>
        <taxon>Ecdysozoa</taxon>
        <taxon>Arthropoda</taxon>
        <taxon>Hexapoda</taxon>
        <taxon>Insecta</taxon>
        <taxon>Pterygota</taxon>
        <taxon>Neoptera</taxon>
        <taxon>Endopterygota</taxon>
        <taxon>Diptera</taxon>
        <taxon>Brachycera</taxon>
        <taxon>Muscomorpha</taxon>
        <taxon>Ephydroidea</taxon>
        <taxon>Drosophilidae</taxon>
        <taxon>Drosophila</taxon>
        <taxon>Sophophora</taxon>
    </lineage>
</organism>
<reference evidence="1 2" key="1">
    <citation type="journal article" date="2007" name="Nature">
        <title>Evolution of genes and genomes on the Drosophila phylogeny.</title>
        <authorList>
            <consortium name="Drosophila 12 Genomes Consortium"/>
            <person name="Clark A.G."/>
            <person name="Eisen M.B."/>
            <person name="Smith D.R."/>
            <person name="Bergman C.M."/>
            <person name="Oliver B."/>
            <person name="Markow T.A."/>
            <person name="Kaufman T.C."/>
            <person name="Kellis M."/>
            <person name="Gelbart W."/>
            <person name="Iyer V.N."/>
            <person name="Pollard D.A."/>
            <person name="Sackton T.B."/>
            <person name="Larracuente A.M."/>
            <person name="Singh N.D."/>
            <person name="Abad J.P."/>
            <person name="Abt D.N."/>
            <person name="Adryan B."/>
            <person name="Aguade M."/>
            <person name="Akashi H."/>
            <person name="Anderson W.W."/>
            <person name="Aquadro C.F."/>
            <person name="Ardell D.H."/>
            <person name="Arguello R."/>
            <person name="Artieri C.G."/>
            <person name="Barbash D.A."/>
            <person name="Barker D."/>
            <person name="Barsanti P."/>
            <person name="Batterham P."/>
            <person name="Batzoglou S."/>
            <person name="Begun D."/>
            <person name="Bhutkar A."/>
            <person name="Blanco E."/>
            <person name="Bosak S.A."/>
            <person name="Bradley R.K."/>
            <person name="Brand A.D."/>
            <person name="Brent M.R."/>
            <person name="Brooks A.N."/>
            <person name="Brown R.H."/>
            <person name="Butlin R.K."/>
            <person name="Caggese C."/>
            <person name="Calvi B.R."/>
            <person name="Bernardo de Carvalho A."/>
            <person name="Caspi A."/>
            <person name="Castrezana S."/>
            <person name="Celniker S.E."/>
            <person name="Chang J.L."/>
            <person name="Chapple C."/>
            <person name="Chatterji S."/>
            <person name="Chinwalla A."/>
            <person name="Civetta A."/>
            <person name="Clifton S.W."/>
            <person name="Comeron J.M."/>
            <person name="Costello J.C."/>
            <person name="Coyne J.A."/>
            <person name="Daub J."/>
            <person name="David R.G."/>
            <person name="Delcher A.L."/>
            <person name="Delehaunty K."/>
            <person name="Do C.B."/>
            <person name="Ebling H."/>
            <person name="Edwards K."/>
            <person name="Eickbush T."/>
            <person name="Evans J.D."/>
            <person name="Filipski A."/>
            <person name="Findeiss S."/>
            <person name="Freyhult E."/>
            <person name="Fulton L."/>
            <person name="Fulton R."/>
            <person name="Garcia A.C."/>
            <person name="Gardiner A."/>
            <person name="Garfield D.A."/>
            <person name="Garvin B.E."/>
            <person name="Gibson G."/>
            <person name="Gilbert D."/>
            <person name="Gnerre S."/>
            <person name="Godfrey J."/>
            <person name="Good R."/>
            <person name="Gotea V."/>
            <person name="Gravely B."/>
            <person name="Greenberg A.J."/>
            <person name="Griffiths-Jones S."/>
            <person name="Gross S."/>
            <person name="Guigo R."/>
            <person name="Gustafson E.A."/>
            <person name="Haerty W."/>
            <person name="Hahn M.W."/>
            <person name="Halligan D.L."/>
            <person name="Halpern A.L."/>
            <person name="Halter G.M."/>
            <person name="Han M.V."/>
            <person name="Heger A."/>
            <person name="Hillier L."/>
            <person name="Hinrichs A.S."/>
            <person name="Holmes I."/>
            <person name="Hoskins R.A."/>
            <person name="Hubisz M.J."/>
            <person name="Hultmark D."/>
            <person name="Huntley M.A."/>
            <person name="Jaffe D.B."/>
            <person name="Jagadeeshan S."/>
            <person name="Jeck W.R."/>
            <person name="Johnson J."/>
            <person name="Jones C.D."/>
            <person name="Jordan W.C."/>
            <person name="Karpen G.H."/>
            <person name="Kataoka E."/>
            <person name="Keightley P.D."/>
            <person name="Kheradpour P."/>
            <person name="Kirkness E.F."/>
            <person name="Koerich L.B."/>
            <person name="Kristiansen K."/>
            <person name="Kudrna D."/>
            <person name="Kulathinal R.J."/>
            <person name="Kumar S."/>
            <person name="Kwok R."/>
            <person name="Lander E."/>
            <person name="Langley C.H."/>
            <person name="Lapoint R."/>
            <person name="Lazzaro B.P."/>
            <person name="Lee S.J."/>
            <person name="Levesque L."/>
            <person name="Li R."/>
            <person name="Lin C.F."/>
            <person name="Lin M.F."/>
            <person name="Lindblad-Toh K."/>
            <person name="Llopart A."/>
            <person name="Long M."/>
            <person name="Low L."/>
            <person name="Lozovsky E."/>
            <person name="Lu J."/>
            <person name="Luo M."/>
            <person name="Machado C.A."/>
            <person name="Makalowski W."/>
            <person name="Marzo M."/>
            <person name="Matsuda M."/>
            <person name="Matzkin L."/>
            <person name="McAllister B."/>
            <person name="McBride C.S."/>
            <person name="McKernan B."/>
            <person name="McKernan K."/>
            <person name="Mendez-Lago M."/>
            <person name="Minx P."/>
            <person name="Mollenhauer M.U."/>
            <person name="Montooth K."/>
            <person name="Mount S.M."/>
            <person name="Mu X."/>
            <person name="Myers E."/>
            <person name="Negre B."/>
            <person name="Newfeld S."/>
            <person name="Nielsen R."/>
            <person name="Noor M.A."/>
            <person name="O'Grady P."/>
            <person name="Pachter L."/>
            <person name="Papaceit M."/>
            <person name="Parisi M.J."/>
            <person name="Parisi M."/>
            <person name="Parts L."/>
            <person name="Pedersen J.S."/>
            <person name="Pesole G."/>
            <person name="Phillippy A.M."/>
            <person name="Ponting C.P."/>
            <person name="Pop M."/>
            <person name="Porcelli D."/>
            <person name="Powell J.R."/>
            <person name="Prohaska S."/>
            <person name="Pruitt K."/>
            <person name="Puig M."/>
            <person name="Quesneville H."/>
            <person name="Ram K.R."/>
            <person name="Rand D."/>
            <person name="Rasmussen M.D."/>
            <person name="Reed L.K."/>
            <person name="Reenan R."/>
            <person name="Reily A."/>
            <person name="Remington K.A."/>
            <person name="Rieger T.T."/>
            <person name="Ritchie M.G."/>
            <person name="Robin C."/>
            <person name="Rogers Y.H."/>
            <person name="Rohde C."/>
            <person name="Rozas J."/>
            <person name="Rubenfield M.J."/>
            <person name="Ruiz A."/>
            <person name="Russo S."/>
            <person name="Salzberg S.L."/>
            <person name="Sanchez-Gracia A."/>
            <person name="Saranga D.J."/>
            <person name="Sato H."/>
            <person name="Schaeffer S.W."/>
            <person name="Schatz M.C."/>
            <person name="Schlenke T."/>
            <person name="Schwartz R."/>
            <person name="Segarra C."/>
            <person name="Singh R.S."/>
            <person name="Sirot L."/>
            <person name="Sirota M."/>
            <person name="Sisneros N.B."/>
            <person name="Smith C.D."/>
            <person name="Smith T.F."/>
            <person name="Spieth J."/>
            <person name="Stage D.E."/>
            <person name="Stark A."/>
            <person name="Stephan W."/>
            <person name="Strausberg R.L."/>
            <person name="Strempel S."/>
            <person name="Sturgill D."/>
            <person name="Sutton G."/>
            <person name="Sutton G.G."/>
            <person name="Tao W."/>
            <person name="Teichmann S."/>
            <person name="Tobari Y.N."/>
            <person name="Tomimura Y."/>
            <person name="Tsolas J.M."/>
            <person name="Valente V.L."/>
            <person name="Venter E."/>
            <person name="Venter J.C."/>
            <person name="Vicario S."/>
            <person name="Vieira F.G."/>
            <person name="Vilella A.J."/>
            <person name="Villasante A."/>
            <person name="Walenz B."/>
            <person name="Wang J."/>
            <person name="Wasserman M."/>
            <person name="Watts T."/>
            <person name="Wilson D."/>
            <person name="Wilson R.K."/>
            <person name="Wing R.A."/>
            <person name="Wolfner M.F."/>
            <person name="Wong A."/>
            <person name="Wong G.K."/>
            <person name="Wu C.I."/>
            <person name="Wu G."/>
            <person name="Yamamoto D."/>
            <person name="Yang H.P."/>
            <person name="Yang S.P."/>
            <person name="Yorke J.A."/>
            <person name="Yoshida K."/>
            <person name="Zdobnov E."/>
            <person name="Zhang P."/>
            <person name="Zhang Y."/>
            <person name="Zimin A.V."/>
            <person name="Baldwin J."/>
            <person name="Abdouelleil A."/>
            <person name="Abdulkadir J."/>
            <person name="Abebe A."/>
            <person name="Abera B."/>
            <person name="Abreu J."/>
            <person name="Acer S.C."/>
            <person name="Aftuck L."/>
            <person name="Alexander A."/>
            <person name="An P."/>
            <person name="Anderson E."/>
            <person name="Anderson S."/>
            <person name="Arachi H."/>
            <person name="Azer M."/>
            <person name="Bachantsang P."/>
            <person name="Barry A."/>
            <person name="Bayul T."/>
            <person name="Berlin A."/>
            <person name="Bessette D."/>
            <person name="Bloom T."/>
            <person name="Blye J."/>
            <person name="Boguslavskiy L."/>
            <person name="Bonnet C."/>
            <person name="Boukhgalter B."/>
            <person name="Bourzgui I."/>
            <person name="Brown A."/>
            <person name="Cahill P."/>
            <person name="Channer S."/>
            <person name="Cheshatsang Y."/>
            <person name="Chuda L."/>
            <person name="Citroen M."/>
            <person name="Collymore A."/>
            <person name="Cooke P."/>
            <person name="Costello M."/>
            <person name="D'Aco K."/>
            <person name="Daza R."/>
            <person name="De Haan G."/>
            <person name="DeGray S."/>
            <person name="DeMaso C."/>
            <person name="Dhargay N."/>
            <person name="Dooley K."/>
            <person name="Dooley E."/>
            <person name="Doricent M."/>
            <person name="Dorje P."/>
            <person name="Dorjee K."/>
            <person name="Dupes A."/>
            <person name="Elong R."/>
            <person name="Falk J."/>
            <person name="Farina A."/>
            <person name="Faro S."/>
            <person name="Ferguson D."/>
            <person name="Fisher S."/>
            <person name="Foley C.D."/>
            <person name="Franke A."/>
            <person name="Friedrich D."/>
            <person name="Gadbois L."/>
            <person name="Gearin G."/>
            <person name="Gearin C.R."/>
            <person name="Giannoukos G."/>
            <person name="Goode T."/>
            <person name="Graham J."/>
            <person name="Grandbois E."/>
            <person name="Grewal S."/>
            <person name="Gyaltsen K."/>
            <person name="Hafez N."/>
            <person name="Hagos B."/>
            <person name="Hall J."/>
            <person name="Henson C."/>
            <person name="Hollinger A."/>
            <person name="Honan T."/>
            <person name="Huard M.D."/>
            <person name="Hughes L."/>
            <person name="Hurhula B."/>
            <person name="Husby M.E."/>
            <person name="Kamat A."/>
            <person name="Kanga B."/>
            <person name="Kashin S."/>
            <person name="Khazanovich D."/>
            <person name="Kisner P."/>
            <person name="Lance K."/>
            <person name="Lara M."/>
            <person name="Lee W."/>
            <person name="Lennon N."/>
            <person name="Letendre F."/>
            <person name="LeVine R."/>
            <person name="Lipovsky A."/>
            <person name="Liu X."/>
            <person name="Liu J."/>
            <person name="Liu S."/>
            <person name="Lokyitsang T."/>
            <person name="Lokyitsang Y."/>
            <person name="Lubonja R."/>
            <person name="Lui A."/>
            <person name="MacDonald P."/>
            <person name="Magnisalis V."/>
            <person name="Maru K."/>
            <person name="Matthews C."/>
            <person name="McCusker W."/>
            <person name="McDonough S."/>
            <person name="Mehta T."/>
            <person name="Meldrim J."/>
            <person name="Meneus L."/>
            <person name="Mihai O."/>
            <person name="Mihalev A."/>
            <person name="Mihova T."/>
            <person name="Mittelman R."/>
            <person name="Mlenga V."/>
            <person name="Montmayeur A."/>
            <person name="Mulrain L."/>
            <person name="Navidi A."/>
            <person name="Naylor J."/>
            <person name="Negash T."/>
            <person name="Nguyen T."/>
            <person name="Nguyen N."/>
            <person name="Nicol R."/>
            <person name="Norbu C."/>
            <person name="Norbu N."/>
            <person name="Novod N."/>
            <person name="O'Neill B."/>
            <person name="Osman S."/>
            <person name="Markiewicz E."/>
            <person name="Oyono O.L."/>
            <person name="Patti C."/>
            <person name="Phunkhang P."/>
            <person name="Pierre F."/>
            <person name="Priest M."/>
            <person name="Raghuraman S."/>
            <person name="Rege F."/>
            <person name="Reyes R."/>
            <person name="Rise C."/>
            <person name="Rogov P."/>
            <person name="Ross K."/>
            <person name="Ryan E."/>
            <person name="Settipalli S."/>
            <person name="Shea T."/>
            <person name="Sherpa N."/>
            <person name="Shi L."/>
            <person name="Shih D."/>
            <person name="Sparrow T."/>
            <person name="Spaulding J."/>
            <person name="Stalker J."/>
            <person name="Stange-Thomann N."/>
            <person name="Stavropoulos S."/>
            <person name="Stone C."/>
            <person name="Strader C."/>
            <person name="Tesfaye S."/>
            <person name="Thomson T."/>
            <person name="Thoulutsang Y."/>
            <person name="Thoulutsang D."/>
            <person name="Topham K."/>
            <person name="Topping I."/>
            <person name="Tsamla T."/>
            <person name="Vassiliev H."/>
            <person name="Vo A."/>
            <person name="Wangchuk T."/>
            <person name="Wangdi T."/>
            <person name="Weiand M."/>
            <person name="Wilkinson J."/>
            <person name="Wilson A."/>
            <person name="Yadav S."/>
            <person name="Young G."/>
            <person name="Yu Q."/>
            <person name="Zembek L."/>
            <person name="Zhong D."/>
            <person name="Zimmer A."/>
            <person name="Zwirko Z."/>
            <person name="Jaffe D.B."/>
            <person name="Alvarez P."/>
            <person name="Brockman W."/>
            <person name="Butler J."/>
            <person name="Chin C."/>
            <person name="Gnerre S."/>
            <person name="Grabherr M."/>
            <person name="Kleber M."/>
            <person name="Mauceli E."/>
            <person name="MacCallum I."/>
        </authorList>
    </citation>
    <scope>NUCLEOTIDE SEQUENCE [LARGE SCALE GENOMIC DNA]</scope>
    <source>
        <strain evidence="2">Tucson 14030-0811.24</strain>
    </source>
</reference>
<name>A0A0Q9WTJ7_DROWI</name>
<proteinExistence type="predicted"/>
<dbReference type="OrthoDB" id="291792at2759"/>
<dbReference type="EMBL" id="CH964232">
    <property type="protein sequence ID" value="KRF99525.1"/>
    <property type="molecule type" value="Genomic_DNA"/>
</dbReference>
<evidence type="ECO:0000313" key="2">
    <source>
        <dbReference type="Proteomes" id="UP000007798"/>
    </source>
</evidence>